<keyword evidence="6" id="KW-1185">Reference proteome</keyword>
<dbReference type="SUPFAM" id="SSF53335">
    <property type="entry name" value="S-adenosyl-L-methionine-dependent methyltransferases"/>
    <property type="match status" value="1"/>
</dbReference>
<gene>
    <name evidence="5" type="ORF">IV454_17585</name>
</gene>
<dbReference type="EMBL" id="CP065053">
    <property type="protein sequence ID" value="QPI47428.1"/>
    <property type="molecule type" value="Genomic_DNA"/>
</dbReference>
<evidence type="ECO:0000256" key="1">
    <source>
        <dbReference type="ARBA" id="ARBA00022603"/>
    </source>
</evidence>
<dbReference type="InterPro" id="IPR007848">
    <property type="entry name" value="Small_mtfrase_dom"/>
</dbReference>
<keyword evidence="3" id="KW-0949">S-adenosyl-L-methionine</keyword>
<sequence>MRDHSSKADTKADAKADAFDSKAFESVRRRLAAVEAEGVDTYHCMGREFVIREGVFPPTHFQSTGIFTRHLPYVRGGSFLEIGCGAGVTAVTAALEGCARVVASDISEAAVLNTRANATLHQVDGIVSTRHGDLFDVLDDGERFDVIFWNSNFVFVPDEYVFDKEILRAFCDAGYAAHRRFLKDAHRYLNADGMLLLGFSSQGDEAALTGLLGESGYTHTVLTSAFGEGPGAPRYDILQLFPQEQPGTAGGARGQVREGGA</sequence>
<accession>A0AA48W8Z1</accession>
<evidence type="ECO:0000256" key="2">
    <source>
        <dbReference type="ARBA" id="ARBA00022679"/>
    </source>
</evidence>
<keyword evidence="2" id="KW-0808">Transferase</keyword>
<organism evidence="5 6">
    <name type="scientific">Massilia antarctica</name>
    <dbReference type="NCBI Taxonomy" id="2765360"/>
    <lineage>
        <taxon>Bacteria</taxon>
        <taxon>Pseudomonadati</taxon>
        <taxon>Pseudomonadota</taxon>
        <taxon>Betaproteobacteria</taxon>
        <taxon>Burkholderiales</taxon>
        <taxon>Oxalobacteraceae</taxon>
        <taxon>Telluria group</taxon>
        <taxon>Massilia</taxon>
    </lineage>
</organism>
<dbReference type="InterPro" id="IPR052190">
    <property type="entry name" value="Euk-Arch_PrmC-MTase"/>
</dbReference>
<proteinExistence type="predicted"/>
<keyword evidence="1 5" id="KW-0489">Methyltransferase</keyword>
<dbReference type="GO" id="GO:0032259">
    <property type="term" value="P:methylation"/>
    <property type="evidence" value="ECO:0007669"/>
    <property type="project" value="UniProtKB-KW"/>
</dbReference>
<protein>
    <submittedName>
        <fullName evidence="5">Class I SAM-dependent methyltransferase</fullName>
    </submittedName>
</protein>
<dbReference type="PANTHER" id="PTHR45875">
    <property type="entry name" value="METHYLTRANSFERASE N6AMT1"/>
    <property type="match status" value="1"/>
</dbReference>
<dbReference type="PANTHER" id="PTHR45875:SF1">
    <property type="entry name" value="METHYLTRANSFERASE N6AMT1"/>
    <property type="match status" value="1"/>
</dbReference>
<dbReference type="InterPro" id="IPR029063">
    <property type="entry name" value="SAM-dependent_MTases_sf"/>
</dbReference>
<evidence type="ECO:0000259" key="4">
    <source>
        <dbReference type="Pfam" id="PF05175"/>
    </source>
</evidence>
<dbReference type="RefSeq" id="WP_206087136.1">
    <property type="nucleotide sequence ID" value="NZ_CP065053.1"/>
</dbReference>
<evidence type="ECO:0000313" key="5">
    <source>
        <dbReference type="EMBL" id="QPI47428.1"/>
    </source>
</evidence>
<dbReference type="Gene3D" id="3.40.50.150">
    <property type="entry name" value="Vaccinia Virus protein VP39"/>
    <property type="match status" value="1"/>
</dbReference>
<reference evidence="5 6" key="1">
    <citation type="submission" date="2020-11" db="EMBL/GenBank/DDBJ databases">
        <authorList>
            <person name="Sun Q."/>
        </authorList>
    </citation>
    <scope>NUCLEOTIDE SEQUENCE [LARGE SCALE GENOMIC DNA]</scope>
    <source>
        <strain evidence="5 6">P8398</strain>
    </source>
</reference>
<name>A0AA48W8Z1_9BURK</name>
<evidence type="ECO:0000256" key="3">
    <source>
        <dbReference type="ARBA" id="ARBA00022691"/>
    </source>
</evidence>
<dbReference type="CDD" id="cd02440">
    <property type="entry name" value="AdoMet_MTases"/>
    <property type="match status" value="1"/>
</dbReference>
<dbReference type="Proteomes" id="UP000662888">
    <property type="component" value="Chromosome"/>
</dbReference>
<dbReference type="GO" id="GO:0008168">
    <property type="term" value="F:methyltransferase activity"/>
    <property type="evidence" value="ECO:0007669"/>
    <property type="project" value="UniProtKB-KW"/>
</dbReference>
<feature type="domain" description="Methyltransferase small" evidence="4">
    <location>
        <begin position="49"/>
        <end position="197"/>
    </location>
</feature>
<evidence type="ECO:0000313" key="6">
    <source>
        <dbReference type="Proteomes" id="UP000662888"/>
    </source>
</evidence>
<dbReference type="Pfam" id="PF05175">
    <property type="entry name" value="MTS"/>
    <property type="match status" value="1"/>
</dbReference>